<dbReference type="AlphaFoldDB" id="A0A0B7HYV8"/>
<proteinExistence type="predicted"/>
<evidence type="ECO:0000313" key="1">
    <source>
        <dbReference type="EMBL" id="CEN46777.1"/>
    </source>
</evidence>
<keyword evidence="2" id="KW-1185">Reference proteome</keyword>
<sequence>MLSINTIFFNYYMILNSIKYGRVILFLVFLSSCKEQTKGNLIRLEDFPKRHSLEINKIIKNEAIGVTAVYTTNDYFLLLKRKSDYFFEVYSKKDTLKKMELCYRGQGPMDFIAPLYSAQFKDNAFFVFDRAKSVFSKINIDKSILENKIAIDTMINFSSVLNVQARDMFVTEAGKYLYSEDFEDCTYYLIDENKQNRTGIGNNYKLELSADKHHLSQKLSTYNNNRFASVYFSFPKIDFASVESKKVYKSVHFQDEIVIKDEKLEEYLQNTFFDAIDSTDEYVYCLYNDSRKEQDNSMILVFDWEANPVCIFHLPKYYTHFSVDKQGKYMYLINWETEEIAVFTTDEAIN</sequence>
<dbReference type="SUPFAM" id="SSF50969">
    <property type="entry name" value="YVTN repeat-like/Quinoprotein amine dehydrogenase"/>
    <property type="match status" value="1"/>
</dbReference>
<dbReference type="Pfam" id="PF15869">
    <property type="entry name" value="TolB_like"/>
    <property type="match status" value="1"/>
</dbReference>
<organism evidence="1 2">
    <name type="scientific">Capnocytophaga canis</name>
    <dbReference type="NCBI Taxonomy" id="1848903"/>
    <lineage>
        <taxon>Bacteria</taxon>
        <taxon>Pseudomonadati</taxon>
        <taxon>Bacteroidota</taxon>
        <taxon>Flavobacteriia</taxon>
        <taxon>Flavobacteriales</taxon>
        <taxon>Flavobacteriaceae</taxon>
        <taxon>Capnocytophaga</taxon>
    </lineage>
</organism>
<dbReference type="EMBL" id="CDOI01000148">
    <property type="protein sequence ID" value="CEN46777.1"/>
    <property type="molecule type" value="Genomic_DNA"/>
</dbReference>
<dbReference type="InterPro" id="IPR011044">
    <property type="entry name" value="Quino_amine_DH_bsu"/>
</dbReference>
<reference evidence="1 2" key="1">
    <citation type="submission" date="2015-01" db="EMBL/GenBank/DDBJ databases">
        <authorList>
            <person name="MANFREDI Pablo"/>
        </authorList>
    </citation>
    <scope>NUCLEOTIDE SEQUENCE [LARGE SCALE GENOMIC DNA]</scope>
    <source>
        <strain evidence="1 2">CcD38</strain>
    </source>
</reference>
<dbReference type="Proteomes" id="UP000045051">
    <property type="component" value="Unassembled WGS sequence"/>
</dbReference>
<accession>A0A0B7HYV8</accession>
<evidence type="ECO:0008006" key="3">
    <source>
        <dbReference type="Google" id="ProtNLM"/>
    </source>
</evidence>
<name>A0A0B7HYV8_9FLAO</name>
<protein>
    <recommendedName>
        <fullName evidence="3">TolB-like 6-blade propeller-like</fullName>
    </recommendedName>
</protein>
<gene>
    <name evidence="1" type="ORF">CCAND38_370088</name>
</gene>
<evidence type="ECO:0000313" key="2">
    <source>
        <dbReference type="Proteomes" id="UP000045051"/>
    </source>
</evidence>